<organism evidence="2 3">
    <name type="scientific">Kordiimonas pumila</name>
    <dbReference type="NCBI Taxonomy" id="2161677"/>
    <lineage>
        <taxon>Bacteria</taxon>
        <taxon>Pseudomonadati</taxon>
        <taxon>Pseudomonadota</taxon>
        <taxon>Alphaproteobacteria</taxon>
        <taxon>Kordiimonadales</taxon>
        <taxon>Kordiimonadaceae</taxon>
        <taxon>Kordiimonas</taxon>
    </lineage>
</organism>
<protein>
    <recommendedName>
        <fullName evidence="4">DUF1211 domain-containing protein</fullName>
    </recommendedName>
</protein>
<feature type="transmembrane region" description="Helical" evidence="1">
    <location>
        <begin position="91"/>
        <end position="111"/>
    </location>
</feature>
<keyword evidence="1" id="KW-1133">Transmembrane helix</keyword>
<feature type="transmembrane region" description="Helical" evidence="1">
    <location>
        <begin position="163"/>
        <end position="181"/>
    </location>
</feature>
<evidence type="ECO:0000313" key="2">
    <source>
        <dbReference type="EMBL" id="MFC3051756.1"/>
    </source>
</evidence>
<name>A0ABV7D407_9PROT</name>
<sequence length="222" mass="25400">MSTRVMVRVKDGRSLLGGLSLIVAGIVLSAMSYLYFEQAYTGSGILRARWLWEIILNLQIFCLATMWFCYLERINGPDPIVAVQMRMRLALSLFAVLVPTWIALLSAYLGWFYVLPGKNTIDALLGTMVVFWTFASLMPRLWKRRRGADDKRVRLILRRKFHIAWSLPLIGAGAVIIIDLIRRENTSYLWLPFLLYTQAAVPYIRSGLVTVSAEEEYSTEND</sequence>
<keyword evidence="1" id="KW-0472">Membrane</keyword>
<dbReference type="EMBL" id="JBHRSL010000004">
    <property type="protein sequence ID" value="MFC3051756.1"/>
    <property type="molecule type" value="Genomic_DNA"/>
</dbReference>
<comment type="caution">
    <text evidence="2">The sequence shown here is derived from an EMBL/GenBank/DDBJ whole genome shotgun (WGS) entry which is preliminary data.</text>
</comment>
<dbReference type="Proteomes" id="UP001595444">
    <property type="component" value="Unassembled WGS sequence"/>
</dbReference>
<proteinExistence type="predicted"/>
<dbReference type="RefSeq" id="WP_194215224.1">
    <property type="nucleotide sequence ID" value="NZ_CP061205.1"/>
</dbReference>
<accession>A0ABV7D407</accession>
<keyword evidence="3" id="KW-1185">Reference proteome</keyword>
<keyword evidence="1" id="KW-0812">Transmembrane</keyword>
<feature type="transmembrane region" description="Helical" evidence="1">
    <location>
        <begin position="123"/>
        <end position="142"/>
    </location>
</feature>
<evidence type="ECO:0000313" key="3">
    <source>
        <dbReference type="Proteomes" id="UP001595444"/>
    </source>
</evidence>
<evidence type="ECO:0000256" key="1">
    <source>
        <dbReference type="SAM" id="Phobius"/>
    </source>
</evidence>
<gene>
    <name evidence="2" type="ORF">ACFOKA_07560</name>
</gene>
<feature type="transmembrane region" description="Helical" evidence="1">
    <location>
        <begin position="50"/>
        <end position="70"/>
    </location>
</feature>
<feature type="transmembrane region" description="Helical" evidence="1">
    <location>
        <begin position="12"/>
        <end position="35"/>
    </location>
</feature>
<reference evidence="3" key="1">
    <citation type="journal article" date="2019" name="Int. J. Syst. Evol. Microbiol.">
        <title>The Global Catalogue of Microorganisms (GCM) 10K type strain sequencing project: providing services to taxonomists for standard genome sequencing and annotation.</title>
        <authorList>
            <consortium name="The Broad Institute Genomics Platform"/>
            <consortium name="The Broad Institute Genome Sequencing Center for Infectious Disease"/>
            <person name="Wu L."/>
            <person name="Ma J."/>
        </authorList>
    </citation>
    <scope>NUCLEOTIDE SEQUENCE [LARGE SCALE GENOMIC DNA]</scope>
    <source>
        <strain evidence="3">KCTC 62164</strain>
    </source>
</reference>
<evidence type="ECO:0008006" key="4">
    <source>
        <dbReference type="Google" id="ProtNLM"/>
    </source>
</evidence>